<sequence length="244" mass="28496">MERYIPNTLFPYPDTYIEQCKKQLGITVSKEFVECANAQLTPLFEKEVGFKVNNHVELYLSMPRDQEFFLRIGPVTKLSCQLIINTRNFWVTMSWKSTSGRIYYVGESDIDCSDIEFWLEGIDALAYNKQMYPNVGQPFKLKDLTYELIIDRLNMDCNIQLQLKKGVMSDTAKLLQKVDDFIGEFNEKSEKNNRIDGVVHNWKHFVEDDLITYEMDLGSARASFLKKLLQFFSKLNVFSSVRVE</sequence>
<protein>
    <submittedName>
        <fullName evidence="1">Uncharacterized protein</fullName>
    </submittedName>
</protein>
<name>A0A1T4NYA6_9BACT</name>
<proteinExistence type="predicted"/>
<dbReference type="OrthoDB" id="678434at2"/>
<gene>
    <name evidence="1" type="ORF">SAMN04488132_10554</name>
</gene>
<accession>A0A1T4NYA6</accession>
<dbReference type="RefSeq" id="WP_078831386.1">
    <property type="nucleotide sequence ID" value="NZ_FUWH01000005.1"/>
</dbReference>
<evidence type="ECO:0000313" key="2">
    <source>
        <dbReference type="Proteomes" id="UP000190888"/>
    </source>
</evidence>
<keyword evidence="2" id="KW-1185">Reference proteome</keyword>
<dbReference type="Proteomes" id="UP000190888">
    <property type="component" value="Unassembled WGS sequence"/>
</dbReference>
<organism evidence="1 2">
    <name type="scientific">Sediminibacterium ginsengisoli</name>
    <dbReference type="NCBI Taxonomy" id="413434"/>
    <lineage>
        <taxon>Bacteria</taxon>
        <taxon>Pseudomonadati</taxon>
        <taxon>Bacteroidota</taxon>
        <taxon>Chitinophagia</taxon>
        <taxon>Chitinophagales</taxon>
        <taxon>Chitinophagaceae</taxon>
        <taxon>Sediminibacterium</taxon>
    </lineage>
</organism>
<dbReference type="AlphaFoldDB" id="A0A1T4NYA6"/>
<reference evidence="1 2" key="1">
    <citation type="submission" date="2017-02" db="EMBL/GenBank/DDBJ databases">
        <authorList>
            <person name="Peterson S.W."/>
        </authorList>
    </citation>
    <scope>NUCLEOTIDE SEQUENCE [LARGE SCALE GENOMIC DNA]</scope>
    <source>
        <strain evidence="1 2">DSM 22335</strain>
    </source>
</reference>
<dbReference type="STRING" id="413434.SAMN04488132_10554"/>
<evidence type="ECO:0000313" key="1">
    <source>
        <dbReference type="EMBL" id="SJZ84243.1"/>
    </source>
</evidence>
<dbReference type="EMBL" id="FUWH01000005">
    <property type="protein sequence ID" value="SJZ84243.1"/>
    <property type="molecule type" value="Genomic_DNA"/>
</dbReference>